<reference evidence="2 3" key="1">
    <citation type="submission" date="2019-10" db="EMBL/GenBank/DDBJ databases">
        <authorList>
            <person name="Palmer J.M."/>
        </authorList>
    </citation>
    <scope>NUCLEOTIDE SEQUENCE [LARGE SCALE GENOMIC DNA]</scope>
    <source>
        <strain evidence="2 3">TWF694</strain>
    </source>
</reference>
<dbReference type="Proteomes" id="UP001365542">
    <property type="component" value="Unassembled WGS sequence"/>
</dbReference>
<dbReference type="PROSITE" id="PS50294">
    <property type="entry name" value="WD_REPEATS_REGION"/>
    <property type="match status" value="1"/>
</dbReference>
<dbReference type="SUPFAM" id="SSF50978">
    <property type="entry name" value="WD40 repeat-like"/>
    <property type="match status" value="1"/>
</dbReference>
<dbReference type="InterPro" id="IPR045184">
    <property type="entry name" value="SMU1"/>
</dbReference>
<name>A0AAV9X408_9PEZI</name>
<proteinExistence type="predicted"/>
<dbReference type="PROSITE" id="PS50082">
    <property type="entry name" value="WD_REPEATS_2"/>
    <property type="match status" value="3"/>
</dbReference>
<protein>
    <submittedName>
        <fullName evidence="2">Uncharacterized protein</fullName>
    </submittedName>
</protein>
<dbReference type="SMART" id="SM00320">
    <property type="entry name" value="WD40"/>
    <property type="match status" value="5"/>
</dbReference>
<dbReference type="InterPro" id="IPR001680">
    <property type="entry name" value="WD40_rpt"/>
</dbReference>
<dbReference type="InterPro" id="IPR036322">
    <property type="entry name" value="WD40_repeat_dom_sf"/>
</dbReference>
<feature type="repeat" description="WD" evidence="1">
    <location>
        <begin position="496"/>
        <end position="528"/>
    </location>
</feature>
<dbReference type="InterPro" id="IPR015943">
    <property type="entry name" value="WD40/YVTN_repeat-like_dom_sf"/>
</dbReference>
<gene>
    <name evidence="2" type="ORF">TWF694_002707</name>
</gene>
<keyword evidence="1" id="KW-0853">WD repeat</keyword>
<sequence>MENNTTVHSPSSTNIILPKEIWDKIVNDCDYITVQKSIRPLDKTTYNFIGNLFHGLSPSLWEKVFEYLDYGVILLRLVRTCKTFNLIIRNTKSRQIQRTLFRAKIPLEDIEGDFTKQAISEGVKLHPGFYHLSTPGYMGKKVKTHPPRKSPWKEGYRPEIIGFGNDNVTDPPVGCLVLVSPLFNLSTVIDKTNHLGQNQKRKRNGIDSNDGYATENRQLTMNDTVKEVAQGQLENITELTGVTILDVMLGWAELVEQATAQINGPNFERRIYPCFGSIKLDEPAGETYSKTTLEVSAPGAIDWTDAPKFIKNDLSSHRYMFLHCIELLTRRLRRNILDLGAEPILNLKITEEIKSKKLPSDLRYAALYWINHFVAAKYEIITEDYEVVSDFFHHHLLHWIEVMSLLVGNSQMDHQIRFLIQAIAEDGGSHLLQEINEIEKFILIRRRLITRCSLQIYSSIIFTPADNLISRLYSHIGLPASVRRIQLACDEDFTLPDNFRDSVSVVRFSPDGKQLASGSSFGEIRLWDSDLGVVIKKFRMRSENLRANMRIVWLEFSLDGKLLVSGANCNDITVWEVGSGAAISDITTDTVDSFGIVLKDAEGFDLDIRSVVFSPDGKYLAAKYGSTVAIWDIESEGLVLNIDSGNEASSVQFLPDGKQFISGSAHSTVTIWDIETGLPVRNFEGHNRRILDATISPNGEMIASSSDNGFIIVHDISSANIVQHFPVYSQDVRFSRDCKSLEIENGILSLSLIGEKSKDNEAGPLSITVEGSWIYCNERRCLWIPSEYETHKAAIAVSGNLLAFGLGHNRVTFMEIKDPFYNEVDEAGIPRSDT</sequence>
<feature type="repeat" description="WD" evidence="1">
    <location>
        <begin position="650"/>
        <end position="682"/>
    </location>
</feature>
<dbReference type="Pfam" id="PF00400">
    <property type="entry name" value="WD40"/>
    <property type="match status" value="4"/>
</dbReference>
<dbReference type="PANTHER" id="PTHR22848">
    <property type="entry name" value="WD40 REPEAT PROTEIN"/>
    <property type="match status" value="1"/>
</dbReference>
<keyword evidence="3" id="KW-1185">Reference proteome</keyword>
<dbReference type="AlphaFoldDB" id="A0AAV9X408"/>
<accession>A0AAV9X408</accession>
<dbReference type="EMBL" id="JAVHJO010000011">
    <property type="protein sequence ID" value="KAK6533777.1"/>
    <property type="molecule type" value="Genomic_DNA"/>
</dbReference>
<dbReference type="Gene3D" id="2.130.10.10">
    <property type="entry name" value="YVTN repeat-like/Quinoprotein amine dehydrogenase"/>
    <property type="match status" value="2"/>
</dbReference>
<dbReference type="GO" id="GO:0000398">
    <property type="term" value="P:mRNA splicing, via spliceosome"/>
    <property type="evidence" value="ECO:0007669"/>
    <property type="project" value="InterPro"/>
</dbReference>
<evidence type="ECO:0000256" key="1">
    <source>
        <dbReference type="PROSITE-ProRule" id="PRU00221"/>
    </source>
</evidence>
<organism evidence="2 3">
    <name type="scientific">Orbilia ellipsospora</name>
    <dbReference type="NCBI Taxonomy" id="2528407"/>
    <lineage>
        <taxon>Eukaryota</taxon>
        <taxon>Fungi</taxon>
        <taxon>Dikarya</taxon>
        <taxon>Ascomycota</taxon>
        <taxon>Pezizomycotina</taxon>
        <taxon>Orbiliomycetes</taxon>
        <taxon>Orbiliales</taxon>
        <taxon>Orbiliaceae</taxon>
        <taxon>Orbilia</taxon>
    </lineage>
</organism>
<evidence type="ECO:0000313" key="2">
    <source>
        <dbReference type="EMBL" id="KAK6533777.1"/>
    </source>
</evidence>
<feature type="repeat" description="WD" evidence="1">
    <location>
        <begin position="683"/>
        <end position="724"/>
    </location>
</feature>
<comment type="caution">
    <text evidence="2">The sequence shown here is derived from an EMBL/GenBank/DDBJ whole genome shotgun (WGS) entry which is preliminary data.</text>
</comment>
<evidence type="ECO:0000313" key="3">
    <source>
        <dbReference type="Proteomes" id="UP001365542"/>
    </source>
</evidence>